<evidence type="ECO:0000313" key="3">
    <source>
        <dbReference type="Proteomes" id="UP000236305"/>
    </source>
</evidence>
<gene>
    <name evidence="2" type="ORF">BJF96_g5318</name>
</gene>
<feature type="compositionally biased region" description="Polar residues" evidence="1">
    <location>
        <begin position="304"/>
        <end position="313"/>
    </location>
</feature>
<feature type="compositionally biased region" description="Low complexity" evidence="1">
    <location>
        <begin position="161"/>
        <end position="181"/>
    </location>
</feature>
<dbReference type="AlphaFoldDB" id="A0AA44WHB4"/>
<protein>
    <submittedName>
        <fullName evidence="2">Uncharacterized protein</fullName>
    </submittedName>
</protein>
<sequence>MVSFFGLKLGGDKKKKNDKSANFEGPQPKDGDSDFFGTSLNKQDLLRLDASTPIPRPGTASSNRSVPRPKLPYMQGSGSMVDLAAGAGASFHATQQSSIGSGVRHYGSDTNLRTRWNNASSTRLVPPPMTPAAANGRPGTAASNRGTGWVNPLDVHFCRDGSSGSTPSRTQQQQRPSTSSGAKASTPTVTSTAPQIPRSPLGQFEFNLAPLDVSSPTTLQPVNPLRRAETNPMQLQPASAADEDRALKLTKSHSPPRSYPSPPPSLNSTEKPGTPVTTPAIEEGTSYRHRDPAQPEKCAAAPQNIDSLPSPASSHEDQEMSSWDRPVIRDVTAKRDTLTYHPTRRQSVSMDIEELSRIDFGFDFGLDKKEPSPAVNVGPTEVTDFALGPPPRSARRPPPPPVDVRGTQQQQQPHGPPRGPPPQMRGPPRPWPPPAQRMPNARPRPHEPASRTAPPPVARTGLPLRSPVEPDHPSKGPQDFNLPPRRPQPSPVMDADRSYGLSPANRRAAPPRLHVPAPPLRDEGSPLSPSYQFPRFDEGDTFSAPRQAPSPLGASPRLQQESPRESPPSASSWPLTDGGGADVSKPHAPLVSPSFWERSPPPQWAEDRRKVERAKTPPLEGDAGMGTRPDFGLRAPTGIADEFQVGFI</sequence>
<dbReference type="OMA" id="IASFRQP"/>
<feature type="compositionally biased region" description="Polar residues" evidence="1">
    <location>
        <begin position="182"/>
        <end position="194"/>
    </location>
</feature>
<feature type="region of interest" description="Disordered" evidence="1">
    <location>
        <begin position="250"/>
        <end position="327"/>
    </location>
</feature>
<proteinExistence type="predicted"/>
<feature type="compositionally biased region" description="Pro residues" evidence="1">
    <location>
        <begin position="388"/>
        <end position="402"/>
    </location>
</feature>
<dbReference type="Proteomes" id="UP000236305">
    <property type="component" value="Unassembled WGS sequence"/>
</dbReference>
<comment type="caution">
    <text evidence="2">The sequence shown here is derived from an EMBL/GenBank/DDBJ whole genome shotgun (WGS) entry which is preliminary data.</text>
</comment>
<evidence type="ECO:0000313" key="2">
    <source>
        <dbReference type="EMBL" id="PNH31516.1"/>
    </source>
</evidence>
<feature type="compositionally biased region" description="Pro residues" evidence="1">
    <location>
        <begin position="414"/>
        <end position="436"/>
    </location>
</feature>
<organism evidence="2 3">
    <name type="scientific">Verticillium dahliae</name>
    <name type="common">Verticillium wilt</name>
    <dbReference type="NCBI Taxonomy" id="27337"/>
    <lineage>
        <taxon>Eukaryota</taxon>
        <taxon>Fungi</taxon>
        <taxon>Dikarya</taxon>
        <taxon>Ascomycota</taxon>
        <taxon>Pezizomycotina</taxon>
        <taxon>Sordariomycetes</taxon>
        <taxon>Hypocreomycetidae</taxon>
        <taxon>Glomerellales</taxon>
        <taxon>Plectosphaerellaceae</taxon>
        <taxon>Verticillium</taxon>
    </lineage>
</organism>
<dbReference type="EMBL" id="MPSH01000016">
    <property type="protein sequence ID" value="PNH31516.1"/>
    <property type="molecule type" value="Genomic_DNA"/>
</dbReference>
<feature type="compositionally biased region" description="Basic and acidic residues" evidence="1">
    <location>
        <begin position="285"/>
        <end position="294"/>
    </location>
</feature>
<evidence type="ECO:0000256" key="1">
    <source>
        <dbReference type="SAM" id="MobiDB-lite"/>
    </source>
</evidence>
<feature type="region of interest" description="Disordered" evidence="1">
    <location>
        <begin position="1"/>
        <end position="77"/>
    </location>
</feature>
<feature type="region of interest" description="Disordered" evidence="1">
    <location>
        <begin position="363"/>
        <end position="635"/>
    </location>
</feature>
<name>A0AA44WHB4_VERDA</name>
<accession>A0AA44WHB4</accession>
<feature type="compositionally biased region" description="Basic and acidic residues" evidence="1">
    <location>
        <begin position="605"/>
        <end position="615"/>
    </location>
</feature>
<reference evidence="2 3" key="1">
    <citation type="submission" date="2017-12" db="EMBL/GenBank/DDBJ databases">
        <title>Comparative genomics yields insights into virulence evolution of Verticillium dahliae.</title>
        <authorList>
            <person name="Fan R."/>
            <person name="Armitage A.D."/>
            <person name="Cascant-Lopez E."/>
            <person name="Sobczyk M."/>
            <person name="Cockerton H.M."/>
            <person name="Harrison R.J."/>
        </authorList>
    </citation>
    <scope>NUCLEOTIDE SEQUENCE [LARGE SCALE GENOMIC DNA]</scope>
    <source>
        <strain evidence="2 3">12008</strain>
    </source>
</reference>
<feature type="region of interest" description="Disordered" evidence="1">
    <location>
        <begin position="120"/>
        <end position="201"/>
    </location>
</feature>